<dbReference type="GO" id="GO:0005886">
    <property type="term" value="C:plasma membrane"/>
    <property type="evidence" value="ECO:0007669"/>
    <property type="project" value="TreeGrafter"/>
</dbReference>
<keyword evidence="8" id="KW-0325">Glycoprotein</keyword>
<keyword evidence="6 10" id="KW-1133">Transmembrane helix</keyword>
<dbReference type="InterPro" id="IPR028994">
    <property type="entry name" value="Integrin_alpha_N"/>
</dbReference>
<feature type="transmembrane region" description="Helical" evidence="10">
    <location>
        <begin position="374"/>
        <end position="395"/>
    </location>
</feature>
<reference evidence="12" key="1">
    <citation type="submission" date="2022-11" db="EMBL/GenBank/DDBJ databases">
        <title>Genome Sequence of Cubamyces cubensis.</title>
        <authorList>
            <person name="Buettner E."/>
        </authorList>
    </citation>
    <scope>NUCLEOTIDE SEQUENCE</scope>
    <source>
        <strain evidence="12">MPL-01</strain>
    </source>
</reference>
<dbReference type="InterPro" id="IPR013517">
    <property type="entry name" value="FG-GAP"/>
</dbReference>
<keyword evidence="13" id="KW-1185">Reference proteome</keyword>
<evidence type="ECO:0000256" key="2">
    <source>
        <dbReference type="ARBA" id="ARBA00004479"/>
    </source>
</evidence>
<dbReference type="InterPro" id="IPR024881">
    <property type="entry name" value="Tip"/>
</dbReference>
<evidence type="ECO:0000256" key="7">
    <source>
        <dbReference type="ARBA" id="ARBA00023136"/>
    </source>
</evidence>
<dbReference type="Pfam" id="PF13517">
    <property type="entry name" value="FG-GAP_3"/>
    <property type="match status" value="2"/>
</dbReference>
<dbReference type="InterPro" id="IPR036259">
    <property type="entry name" value="MFS_trans_sf"/>
</dbReference>
<dbReference type="InterPro" id="IPR011701">
    <property type="entry name" value="MFS"/>
</dbReference>
<feature type="transmembrane region" description="Helical" evidence="10">
    <location>
        <begin position="102"/>
        <end position="123"/>
    </location>
</feature>
<dbReference type="InterPro" id="IPR057089">
    <property type="entry name" value="C2_TIP"/>
</dbReference>
<feature type="transmembrane region" description="Helical" evidence="10">
    <location>
        <begin position="190"/>
        <end position="212"/>
    </location>
</feature>
<evidence type="ECO:0000313" key="12">
    <source>
        <dbReference type="EMBL" id="KAJ8457635.1"/>
    </source>
</evidence>
<dbReference type="CDD" id="cd17323">
    <property type="entry name" value="MFS_Tpo1_MDR_like"/>
    <property type="match status" value="1"/>
</dbReference>
<evidence type="ECO:0000313" key="13">
    <source>
        <dbReference type="Proteomes" id="UP001215151"/>
    </source>
</evidence>
<dbReference type="PANTHER" id="PTHR13412:SF0">
    <property type="entry name" value="T-CELL IMMUNOMODULATORY PROTEIN"/>
    <property type="match status" value="1"/>
</dbReference>
<feature type="transmembrane region" description="Helical" evidence="10">
    <location>
        <begin position="297"/>
        <end position="321"/>
    </location>
</feature>
<evidence type="ECO:0000256" key="8">
    <source>
        <dbReference type="ARBA" id="ARBA00023180"/>
    </source>
</evidence>
<feature type="transmembrane region" description="Helical" evidence="10">
    <location>
        <begin position="154"/>
        <end position="178"/>
    </location>
</feature>
<evidence type="ECO:0000256" key="5">
    <source>
        <dbReference type="ARBA" id="ARBA00022729"/>
    </source>
</evidence>
<organism evidence="12 13">
    <name type="scientific">Trametes cubensis</name>
    <dbReference type="NCBI Taxonomy" id="1111947"/>
    <lineage>
        <taxon>Eukaryota</taxon>
        <taxon>Fungi</taxon>
        <taxon>Dikarya</taxon>
        <taxon>Basidiomycota</taxon>
        <taxon>Agaricomycotina</taxon>
        <taxon>Agaricomycetes</taxon>
        <taxon>Polyporales</taxon>
        <taxon>Polyporaceae</taxon>
        <taxon>Trametes</taxon>
    </lineage>
</organism>
<feature type="transmembrane region" description="Helical" evidence="10">
    <location>
        <begin position="401"/>
        <end position="428"/>
    </location>
</feature>
<feature type="transmembrane region" description="Helical" evidence="10">
    <location>
        <begin position="333"/>
        <end position="353"/>
    </location>
</feature>
<dbReference type="Pfam" id="PF23122">
    <property type="entry name" value="C2_ITFG1"/>
    <property type="match status" value="1"/>
</dbReference>
<proteinExistence type="inferred from homology"/>
<gene>
    <name evidence="12" type="ORF">ONZ51_g11411</name>
</gene>
<feature type="region of interest" description="Disordered" evidence="9">
    <location>
        <begin position="1"/>
        <end position="23"/>
    </location>
</feature>
<feature type="transmembrane region" description="Helical" evidence="10">
    <location>
        <begin position="224"/>
        <end position="248"/>
    </location>
</feature>
<dbReference type="EMBL" id="JAPEVG010000540">
    <property type="protein sequence ID" value="KAJ8457635.1"/>
    <property type="molecule type" value="Genomic_DNA"/>
</dbReference>
<evidence type="ECO:0000259" key="11">
    <source>
        <dbReference type="PROSITE" id="PS50850"/>
    </source>
</evidence>
<sequence>MSSQVLVTASPASATPAHDIPDVEKPVTQAPALPVSARPLSEPYLAQLEYHDDPKCLPLWRKWLAALIISVSSLCATFASSVSAFTEDGLVRDLHTSHEVSILGLSLFSMGLAIGPMFVGPLSELYGRNLIYRASYILFFAFTWPTAFPPHISIFLVFRFLTGLCGAAFLSVAGGSISDLFDNAHVATPMAVYTASPFVGPILGPIVGGFVVQNTDWRWCYYTLLIWQFVLVVLLFTCVPETYVPVILKRKAIKLRKATGDQQYYAPIEHQEHSLFRMIMFNIYTPLELFIFDRMALALDCWTALLLAILYLTFEAFPIIFQEVHGFNAQSTGLTFIGFGCGMLTALAAQPYWNGVFRRQAIKHNGHPPPEVRLIIAQVGGILAPIGLFIVAFTTYKQVHWIAPIIGSAPFGAGIYYIFSGVFTYLVTAYRPIAASAMAANSAMRGSWAAAFPLFADAMYHRLGTVGATALLAGLTAVMAPLPTARSCEQSRASPPVESLPQPEIPLILRAVYSTPCTGKVRHRSANSMEDDSAALGGYSYAGGYLGVRGQELSLPWLPPYCFPGVVLDRLSVTTNSRLILHSNSRGLEEDYLLLTTVALTLVKPRALQQQSYQYPEIESMRPLGSFWKCSLLALVSCTVPTRAIWPFPPKRFSGNALLSAGPMGVDADANVIAFGDFNGDQFLDLLTLGSDHQTLSVYLWDHENYVFRKSVSSKHPRRVYNVIPGDFTQDGRLDLLVYSQSSKSGEVAIELYVASPTGGFEFTPISAPASASAQPIPMDINGDLKIDLFGIPSSSSSSSPFKVWQNVWNASAPKPDLFDLVDPKLSGAQCTLSNPHSNAAVDLNGDCLADIFLVCEDRTGSKYFQIWVNNKDDGFSMKQQGRLPQGTQAISFADIDRDGTLDMLFPTCSSVSTSTGIGSKCSINIAYNKQLPLCTSSTVPSVQNGKRICRPPDDLCTADPNFEFDLSERADNDAFVRIPLSDIFPPSAKSPTSPSLLVLDTTQNPPIPVPIKLGDVNQDGFPDFLAVVVTGTGSHRPRTPQLVISEPCARGVPGCSQDGSGRRGWHVLKKDVDPLKNIQDARSVAFLDMDEDGTLDIMVQRTGDQGEGNILFVQNNFYYDAFFLKAIVLNGACGSGTCPAVDGAKKYHPYGVSYSGATYKYTVLDTSGRRSAAQVGQMPQAAYQSLLTPYVYFGLGRTNNYIENLFVGSTKHTDQHYINMEGVIPNSKVVIIPPVEGDMWKRELYLRPGEWIPWVTLTVVASLIILAVIVLVLHLNEKREDELERRRASHHINFDAL</sequence>
<feature type="transmembrane region" description="Helical" evidence="10">
    <location>
        <begin position="463"/>
        <end position="482"/>
    </location>
</feature>
<dbReference type="InterPro" id="IPR020846">
    <property type="entry name" value="MFS_dom"/>
</dbReference>
<accession>A0AAD7THZ7</accession>
<dbReference type="GO" id="GO:0022857">
    <property type="term" value="F:transmembrane transporter activity"/>
    <property type="evidence" value="ECO:0007669"/>
    <property type="project" value="InterPro"/>
</dbReference>
<comment type="similarity">
    <text evidence="3">Belongs to the TIP family.</text>
</comment>
<dbReference type="Proteomes" id="UP001215151">
    <property type="component" value="Unassembled WGS sequence"/>
</dbReference>
<dbReference type="PROSITE" id="PS50850">
    <property type="entry name" value="MFS"/>
    <property type="match status" value="1"/>
</dbReference>
<evidence type="ECO:0000256" key="6">
    <source>
        <dbReference type="ARBA" id="ARBA00022989"/>
    </source>
</evidence>
<dbReference type="SUPFAM" id="SSF103473">
    <property type="entry name" value="MFS general substrate transporter"/>
    <property type="match status" value="1"/>
</dbReference>
<dbReference type="FunFam" id="1.20.1250.20:FF:000082">
    <property type="entry name" value="MFS multidrug transporter, putative"/>
    <property type="match status" value="1"/>
</dbReference>
<evidence type="ECO:0000256" key="1">
    <source>
        <dbReference type="ARBA" id="ARBA00004141"/>
    </source>
</evidence>
<comment type="subcellular location">
    <subcellularLocation>
        <location evidence="1">Membrane</location>
        <topology evidence="1">Multi-pass membrane protein</topology>
    </subcellularLocation>
    <subcellularLocation>
        <location evidence="2">Membrane</location>
        <topology evidence="2">Single-pass type I membrane protein</topology>
    </subcellularLocation>
</comment>
<keyword evidence="7 10" id="KW-0472">Membrane</keyword>
<evidence type="ECO:0000256" key="9">
    <source>
        <dbReference type="SAM" id="MobiDB-lite"/>
    </source>
</evidence>
<dbReference type="SUPFAM" id="SSF69318">
    <property type="entry name" value="Integrin alpha N-terminal domain"/>
    <property type="match status" value="2"/>
</dbReference>
<feature type="compositionally biased region" description="Polar residues" evidence="9">
    <location>
        <begin position="1"/>
        <end position="13"/>
    </location>
</feature>
<feature type="transmembrane region" description="Helical" evidence="10">
    <location>
        <begin position="130"/>
        <end position="148"/>
    </location>
</feature>
<keyword evidence="5" id="KW-0732">Signal</keyword>
<comment type="caution">
    <text evidence="12">The sequence shown here is derived from an EMBL/GenBank/DDBJ whole genome shotgun (WGS) entry which is preliminary data.</text>
</comment>
<evidence type="ECO:0000256" key="10">
    <source>
        <dbReference type="SAM" id="Phobius"/>
    </source>
</evidence>
<protein>
    <recommendedName>
        <fullName evidence="11">Major facilitator superfamily (MFS) profile domain-containing protein</fullName>
    </recommendedName>
</protein>
<keyword evidence="4 10" id="KW-0812">Transmembrane</keyword>
<dbReference type="Gene3D" id="1.20.1250.20">
    <property type="entry name" value="MFS general substrate transporter like domains"/>
    <property type="match status" value="1"/>
</dbReference>
<evidence type="ECO:0000256" key="4">
    <source>
        <dbReference type="ARBA" id="ARBA00022692"/>
    </source>
</evidence>
<feature type="transmembrane region" description="Helical" evidence="10">
    <location>
        <begin position="63"/>
        <end position="82"/>
    </location>
</feature>
<feature type="domain" description="Major facilitator superfamily (MFS) profile" evidence="11">
    <location>
        <begin position="65"/>
        <end position="492"/>
    </location>
</feature>
<evidence type="ECO:0000256" key="3">
    <source>
        <dbReference type="ARBA" id="ARBA00006496"/>
    </source>
</evidence>
<feature type="transmembrane region" description="Helical" evidence="10">
    <location>
        <begin position="1252"/>
        <end position="1276"/>
    </location>
</feature>
<dbReference type="Gene3D" id="2.130.10.130">
    <property type="entry name" value="Integrin alpha, N-terminal"/>
    <property type="match status" value="1"/>
</dbReference>
<name>A0AAD7THZ7_9APHY</name>
<dbReference type="Pfam" id="PF07690">
    <property type="entry name" value="MFS_1"/>
    <property type="match status" value="1"/>
</dbReference>
<dbReference type="PANTHER" id="PTHR13412">
    <property type="entry name" value="T-CELL IMMUNOMODULATORY PROTEIN HOMOLOG"/>
    <property type="match status" value="1"/>
</dbReference>